<keyword evidence="1" id="KW-0812">Transmembrane</keyword>
<dbReference type="EMBL" id="JADKYB010000020">
    <property type="protein sequence ID" value="MBM9508866.1"/>
    <property type="molecule type" value="Genomic_DNA"/>
</dbReference>
<feature type="transmembrane region" description="Helical" evidence="1">
    <location>
        <begin position="16"/>
        <end position="35"/>
    </location>
</feature>
<proteinExistence type="predicted"/>
<keyword evidence="1" id="KW-0472">Membrane</keyword>
<organism evidence="3 4">
    <name type="scientific">Actinacidiphila acididurans</name>
    <dbReference type="NCBI Taxonomy" id="2784346"/>
    <lineage>
        <taxon>Bacteria</taxon>
        <taxon>Bacillati</taxon>
        <taxon>Actinomycetota</taxon>
        <taxon>Actinomycetes</taxon>
        <taxon>Kitasatosporales</taxon>
        <taxon>Streptomycetaceae</taxon>
        <taxon>Actinacidiphila</taxon>
    </lineage>
</organism>
<name>A0ABS2TZV9_9ACTN</name>
<evidence type="ECO:0000313" key="4">
    <source>
        <dbReference type="Proteomes" id="UP000749040"/>
    </source>
</evidence>
<feature type="transmembrane region" description="Helical" evidence="1">
    <location>
        <begin position="291"/>
        <end position="307"/>
    </location>
</feature>
<dbReference type="InterPro" id="IPR058983">
    <property type="entry name" value="AftB_C"/>
</dbReference>
<feature type="transmembrane region" description="Helical" evidence="1">
    <location>
        <begin position="173"/>
        <end position="189"/>
    </location>
</feature>
<feature type="transmembrane region" description="Helical" evidence="1">
    <location>
        <begin position="365"/>
        <end position="381"/>
    </location>
</feature>
<evidence type="ECO:0000259" key="2">
    <source>
        <dbReference type="Pfam" id="PF26371"/>
    </source>
</evidence>
<evidence type="ECO:0000313" key="3">
    <source>
        <dbReference type="EMBL" id="MBM9508866.1"/>
    </source>
</evidence>
<dbReference type="Pfam" id="PF26371">
    <property type="entry name" value="AftB_C"/>
    <property type="match status" value="1"/>
</dbReference>
<keyword evidence="4" id="KW-1185">Reference proteome</keyword>
<evidence type="ECO:0000256" key="1">
    <source>
        <dbReference type="SAM" id="Phobius"/>
    </source>
</evidence>
<keyword evidence="1" id="KW-1133">Transmembrane helix</keyword>
<reference evidence="3 4" key="1">
    <citation type="submission" date="2021-01" db="EMBL/GenBank/DDBJ databases">
        <title>Streptomyces acididurans sp. nov., isolated from a peat swamp forest soil.</title>
        <authorList>
            <person name="Chantavorakit T."/>
            <person name="Duangmal K."/>
        </authorList>
    </citation>
    <scope>NUCLEOTIDE SEQUENCE [LARGE SCALE GENOMIC DNA]</scope>
    <source>
        <strain evidence="3 4">KK5PA1</strain>
    </source>
</reference>
<gene>
    <name evidence="3" type="ORF">ITX44_30815</name>
</gene>
<accession>A0ABS2TZV9</accession>
<protein>
    <recommendedName>
        <fullName evidence="2">Terminal beta-(1-&gt;2)-arabinofuranosyltransferase C-terminal domain-containing protein</fullName>
    </recommendedName>
</protein>
<feature type="transmembrane region" description="Helical" evidence="1">
    <location>
        <begin position="114"/>
        <end position="136"/>
    </location>
</feature>
<dbReference type="RefSeq" id="WP_205361289.1">
    <property type="nucleotide sequence ID" value="NZ_JADKYB010000020.1"/>
</dbReference>
<feature type="domain" description="Terminal beta-(1-&gt;2)-arabinofuranosyltransferase C-terminal" evidence="2">
    <location>
        <begin position="468"/>
        <end position="570"/>
    </location>
</feature>
<feature type="transmembrane region" description="Helical" evidence="1">
    <location>
        <begin position="342"/>
        <end position="359"/>
    </location>
</feature>
<dbReference type="Proteomes" id="UP000749040">
    <property type="component" value="Unassembled WGS sequence"/>
</dbReference>
<sequence length="594" mass="62927">MTSPELVPGARPPGPLGRAAALAGRAVALLPVLLPARRLREAAIAAVPALAVMVMGYRHRWVGDDGMIYTRTVRELLAGHGPVFNPVERAEATTGTLWQWLVAAAAYAGGTDPAVVAVSLGIVLTGAGYALAVATARKAVRPMSAAPLLPLGMLVLLPVKADWDYTTSGLENGLTTFWIALAWWFLVAARTARGTRRLYAGAAVIGLGPLVRPELALVSAVFLVALWCVTLPGARRTAGLVSCALAAPAGYEVFRAGYYGVLVPLPALTKEASDPVWRRGLAYFGNFAEPYRLWIPLLILLALITWAPRGALTAELVAPPVAGLLSWAYVCRSGGDFMHGRLLLPGLLLIALPLCAVPLTQVTRIAALGLAGWAVCCALLWRPPASSGDAYAILDEQRAYVGYTHNPHPISMAVHENVPRGFRPAVEAAQAAGRPVLLIQRPGGGERFEALPLALGARTRMAGAFGLLGNNGIVMPLDGTSVDTLGLAYPLAAHQAREGVRTAGRAGHEKPLDPAWIVADWTDPGTPVPAGVDPAAVDAARHALNCGELAELQASVRDPLTPERFWKNLTGSWGRTWFRYPRDPVAAEKELCHN</sequence>
<comment type="caution">
    <text evidence="3">The sequence shown here is derived from an EMBL/GenBank/DDBJ whole genome shotgun (WGS) entry which is preliminary data.</text>
</comment>